<keyword evidence="2" id="KW-0285">Flavoprotein</keyword>
<dbReference type="Gene3D" id="3.50.50.60">
    <property type="entry name" value="FAD/NAD(P)-binding domain"/>
    <property type="match status" value="1"/>
</dbReference>
<keyword evidence="5 7" id="KW-0503">Monooxygenase</keyword>
<dbReference type="PANTHER" id="PTHR13789:SF318">
    <property type="entry name" value="GERANYLGERANYL DIPHOSPHATE REDUCTASE"/>
    <property type="match status" value="1"/>
</dbReference>
<reference evidence="7 8" key="1">
    <citation type="submission" date="2019-06" db="EMBL/GenBank/DDBJ databases">
        <title>Enrichment of Autotrophic Halophilic Microorganisms from Red Sea Brine Pool Using Microbial Electrosynthesis System.</title>
        <authorList>
            <person name="Alqahtani M.F."/>
            <person name="Bajracharya S."/>
            <person name="Katuri K.P."/>
            <person name="Ali M."/>
            <person name="Saikaly P.E."/>
        </authorList>
    </citation>
    <scope>NUCLEOTIDE SEQUENCE [LARGE SCALE GENOMIC DNA]</scope>
    <source>
        <strain evidence="7">MES6</strain>
    </source>
</reference>
<dbReference type="InterPro" id="IPR036188">
    <property type="entry name" value="FAD/NAD-bd_sf"/>
</dbReference>
<evidence type="ECO:0000259" key="6">
    <source>
        <dbReference type="Pfam" id="PF01494"/>
    </source>
</evidence>
<gene>
    <name evidence="7" type="ORF">FH759_02245</name>
</gene>
<dbReference type="SUPFAM" id="SSF54373">
    <property type="entry name" value="FAD-linked reductases, C-terminal domain"/>
    <property type="match status" value="1"/>
</dbReference>
<dbReference type="EMBL" id="VENJ01000003">
    <property type="protein sequence ID" value="MTJ03504.1"/>
    <property type="molecule type" value="Genomic_DNA"/>
</dbReference>
<evidence type="ECO:0000313" key="8">
    <source>
        <dbReference type="Proteomes" id="UP000483078"/>
    </source>
</evidence>
<dbReference type="Pfam" id="PF01494">
    <property type="entry name" value="FAD_binding_3"/>
    <property type="match status" value="1"/>
</dbReference>
<evidence type="ECO:0000256" key="3">
    <source>
        <dbReference type="ARBA" id="ARBA00022827"/>
    </source>
</evidence>
<sequence length="390" mass="42066">MQMSGIKAIVIGAGIGGLAVARALALRGAQVTVLEQAEAIEEAGAGLQISPNGTAVLRALGLERGLLSGGAVPARAVALHNQAGREVLRLDLGQVRAQGYYFVHRADLIDLLAQGARDAGVRIRLLQQVDRVHPGTRPEVVMASGAVMNADLVIGADGLHSRLRPVLNGTDRPFFTNQVAWRAVIPAWGDAAPVARVDMGARRHMVSYPLRDGRARNIVAVQERREWTAEGWHHRDDPDALRAAFADFGPQVRDMLAQVEAVNLWGLFRHPVAQVWQQGQCALLGDAAHPTLPFLAQGACMALEDAWVMADALSGAGDVAEGLHAYQERREPRVRRTIAAANGNAWKYHLRPGPLRMAAHAALRLGGRLAPGAMVRQFDWLYEHDVTQAG</sequence>
<dbReference type="InterPro" id="IPR002938">
    <property type="entry name" value="FAD-bd"/>
</dbReference>
<dbReference type="SUPFAM" id="SSF51905">
    <property type="entry name" value="FAD/NAD(P)-binding domain"/>
    <property type="match status" value="1"/>
</dbReference>
<keyword evidence="4" id="KW-0560">Oxidoreductase</keyword>
<evidence type="ECO:0000256" key="5">
    <source>
        <dbReference type="ARBA" id="ARBA00023033"/>
    </source>
</evidence>
<protein>
    <submittedName>
        <fullName evidence="7">Monooxygenase</fullName>
    </submittedName>
</protein>
<dbReference type="InterPro" id="IPR050493">
    <property type="entry name" value="FAD-dep_Monooxygenase_BioMet"/>
</dbReference>
<accession>A0A7C9H9W0</accession>
<dbReference type="AlphaFoldDB" id="A0A7C9H9W0"/>
<evidence type="ECO:0000256" key="4">
    <source>
        <dbReference type="ARBA" id="ARBA00023002"/>
    </source>
</evidence>
<dbReference type="PANTHER" id="PTHR13789">
    <property type="entry name" value="MONOOXYGENASE"/>
    <property type="match status" value="1"/>
</dbReference>
<comment type="cofactor">
    <cofactor evidence="1">
        <name>FAD</name>
        <dbReference type="ChEBI" id="CHEBI:57692"/>
    </cofactor>
</comment>
<dbReference type="GO" id="GO:0071949">
    <property type="term" value="F:FAD binding"/>
    <property type="evidence" value="ECO:0007669"/>
    <property type="project" value="InterPro"/>
</dbReference>
<evidence type="ECO:0000256" key="1">
    <source>
        <dbReference type="ARBA" id="ARBA00001974"/>
    </source>
</evidence>
<evidence type="ECO:0000313" key="7">
    <source>
        <dbReference type="EMBL" id="MTJ03504.1"/>
    </source>
</evidence>
<keyword evidence="3" id="KW-0274">FAD</keyword>
<dbReference type="PRINTS" id="PR00420">
    <property type="entry name" value="RNGMNOXGNASE"/>
</dbReference>
<dbReference type="Proteomes" id="UP000483078">
    <property type="component" value="Unassembled WGS sequence"/>
</dbReference>
<feature type="domain" description="FAD-binding" evidence="6">
    <location>
        <begin position="7"/>
        <end position="339"/>
    </location>
</feature>
<organism evidence="7 8">
    <name type="scientific">Sediminimonas qiaohouensis</name>
    <dbReference type="NCBI Taxonomy" id="552061"/>
    <lineage>
        <taxon>Bacteria</taxon>
        <taxon>Pseudomonadati</taxon>
        <taxon>Pseudomonadota</taxon>
        <taxon>Alphaproteobacteria</taxon>
        <taxon>Rhodobacterales</taxon>
        <taxon>Roseobacteraceae</taxon>
        <taxon>Sediminimonas</taxon>
    </lineage>
</organism>
<proteinExistence type="predicted"/>
<dbReference type="GO" id="GO:0004497">
    <property type="term" value="F:monooxygenase activity"/>
    <property type="evidence" value="ECO:0007669"/>
    <property type="project" value="UniProtKB-KW"/>
</dbReference>
<evidence type="ECO:0000256" key="2">
    <source>
        <dbReference type="ARBA" id="ARBA00022630"/>
    </source>
</evidence>
<name>A0A7C9H9W0_9RHOB</name>
<dbReference type="RefSeq" id="WP_273248016.1">
    <property type="nucleotide sequence ID" value="NZ_VENJ01000003.1"/>
</dbReference>
<comment type="caution">
    <text evidence="7">The sequence shown here is derived from an EMBL/GenBank/DDBJ whole genome shotgun (WGS) entry which is preliminary data.</text>
</comment>